<keyword evidence="3" id="KW-1185">Reference proteome</keyword>
<dbReference type="Proteomes" id="UP000695562">
    <property type="component" value="Unassembled WGS sequence"/>
</dbReference>
<evidence type="ECO:0000256" key="1">
    <source>
        <dbReference type="SAM" id="SignalP"/>
    </source>
</evidence>
<sequence>MSTFSVGITIFLSFLVFSSFTHGYIVYSINNTDINFISWDGSHGQLDKSIALQYEPGNIFTINSGSTENTVNIIITNQTMFNQLNTAMVELDTYTGEMTDIFTMSNAAGLYPGGEWYYDSTTNTSTSLAFVHNNNVTRIWVVFQYYSQNISHTEWTGQYEQAGQFSAIYDYSDQHYYVTHLVNTTYTILDYSGGSAGVTVTNTSIASYTNQTWFYKPLVVNGALYVFENMGSGIGVYRVDFQSNAMQHINTIDSAANTISTFKLYYNYPKNLLVMATVSQTSTSVYELNPSTMQVVSVDADAQMLYPKTELLFCQ</sequence>
<feature type="chain" id="PRO_5035316368" description="Ricin B lectin domain-containing protein" evidence="1">
    <location>
        <begin position="24"/>
        <end position="315"/>
    </location>
</feature>
<evidence type="ECO:0000313" key="3">
    <source>
        <dbReference type="Proteomes" id="UP000695562"/>
    </source>
</evidence>
<protein>
    <recommendedName>
        <fullName evidence="4">Ricin B lectin domain-containing protein</fullName>
    </recommendedName>
</protein>
<evidence type="ECO:0000313" key="2">
    <source>
        <dbReference type="EMBL" id="KAF2076276.1"/>
    </source>
</evidence>
<accession>A0A8J4UV62</accession>
<dbReference type="AlphaFoldDB" id="A0A8J4UV62"/>
<name>A0A8J4UV62_9MYCE</name>
<proteinExistence type="predicted"/>
<gene>
    <name evidence="2" type="ORF">CYY_002391</name>
</gene>
<organism evidence="2 3">
    <name type="scientific">Polysphondylium violaceum</name>
    <dbReference type="NCBI Taxonomy" id="133409"/>
    <lineage>
        <taxon>Eukaryota</taxon>
        <taxon>Amoebozoa</taxon>
        <taxon>Evosea</taxon>
        <taxon>Eumycetozoa</taxon>
        <taxon>Dictyostelia</taxon>
        <taxon>Dictyosteliales</taxon>
        <taxon>Dictyosteliaceae</taxon>
        <taxon>Polysphondylium</taxon>
    </lineage>
</organism>
<keyword evidence="1" id="KW-0732">Signal</keyword>
<feature type="signal peptide" evidence="1">
    <location>
        <begin position="1"/>
        <end position="23"/>
    </location>
</feature>
<reference evidence="2" key="1">
    <citation type="submission" date="2020-01" db="EMBL/GenBank/DDBJ databases">
        <title>Development of genomics and gene disruption for Polysphondylium violaceum indicates a role for the polyketide synthase stlB in stalk morphogenesis.</title>
        <authorList>
            <person name="Narita B."/>
            <person name="Kawabe Y."/>
            <person name="Kin K."/>
            <person name="Saito T."/>
            <person name="Gibbs R."/>
            <person name="Kuspa A."/>
            <person name="Muzny D."/>
            <person name="Queller D."/>
            <person name="Richards S."/>
            <person name="Strassman J."/>
            <person name="Sucgang R."/>
            <person name="Worley K."/>
            <person name="Schaap P."/>
        </authorList>
    </citation>
    <scope>NUCLEOTIDE SEQUENCE</scope>
    <source>
        <strain evidence="2">QSvi11</strain>
    </source>
</reference>
<dbReference type="EMBL" id="AJWJ01000066">
    <property type="protein sequence ID" value="KAF2076276.1"/>
    <property type="molecule type" value="Genomic_DNA"/>
</dbReference>
<evidence type="ECO:0008006" key="4">
    <source>
        <dbReference type="Google" id="ProtNLM"/>
    </source>
</evidence>
<comment type="caution">
    <text evidence="2">The sequence shown here is derived from an EMBL/GenBank/DDBJ whole genome shotgun (WGS) entry which is preliminary data.</text>
</comment>